<dbReference type="GO" id="GO:0009395">
    <property type="term" value="P:phospholipid catabolic process"/>
    <property type="evidence" value="ECO:0007669"/>
    <property type="project" value="UniProtKB-UniRule"/>
</dbReference>
<dbReference type="SUPFAM" id="SSF51695">
    <property type="entry name" value="PLC-like phosphodiesterases"/>
    <property type="match status" value="1"/>
</dbReference>
<keyword evidence="4" id="KW-0677">Repeat</keyword>
<dbReference type="CDD" id="cd16201">
    <property type="entry name" value="EFh_PI-PLCgamma"/>
    <property type="match status" value="1"/>
</dbReference>
<keyword evidence="10 11" id="KW-0807">Transducer</keyword>
<dbReference type="SUPFAM" id="SSF50044">
    <property type="entry name" value="SH3-domain"/>
    <property type="match status" value="1"/>
</dbReference>
<dbReference type="GO" id="GO:0046488">
    <property type="term" value="P:phosphatidylinositol metabolic process"/>
    <property type="evidence" value="ECO:0007669"/>
    <property type="project" value="TreeGrafter"/>
</dbReference>
<evidence type="ECO:0000313" key="22">
    <source>
        <dbReference type="Proteomes" id="UP001107558"/>
    </source>
</evidence>
<dbReference type="Pfam" id="PF00388">
    <property type="entry name" value="PI-PLC-X"/>
    <property type="match status" value="1"/>
</dbReference>
<proteinExistence type="predicted"/>
<evidence type="ECO:0000256" key="6">
    <source>
        <dbReference type="ARBA" id="ARBA00022837"/>
    </source>
</evidence>
<comment type="function">
    <text evidence="11">Mediates the production of the second messenger molecules diacylglycerol (DAG) and inositol 1,4,5-trisphosphate (IP3). Plays an important role in the regulation of intracellular signaling cascades.</text>
</comment>
<dbReference type="SMART" id="SM00233">
    <property type="entry name" value="PH"/>
    <property type="match status" value="2"/>
</dbReference>
<keyword evidence="7 11" id="KW-0442">Lipid degradation</keyword>
<dbReference type="Gene3D" id="2.30.30.40">
    <property type="entry name" value="SH3 Domains"/>
    <property type="match status" value="1"/>
</dbReference>
<dbReference type="PROSITE" id="PS50001">
    <property type="entry name" value="SH2"/>
    <property type="match status" value="2"/>
</dbReference>
<dbReference type="PROSITE" id="PS50003">
    <property type="entry name" value="PH_DOMAIN"/>
    <property type="match status" value="1"/>
</dbReference>
<dbReference type="InterPro" id="IPR036028">
    <property type="entry name" value="SH3-like_dom_sf"/>
</dbReference>
<dbReference type="Gene3D" id="2.30.29.30">
    <property type="entry name" value="Pleckstrin-homology domain (PH domain)/Phosphotyrosine-binding domain (PTB)"/>
    <property type="match status" value="2"/>
</dbReference>
<dbReference type="EMBL" id="JADBJN010000001">
    <property type="protein sequence ID" value="KAG5680522.1"/>
    <property type="molecule type" value="Genomic_DNA"/>
</dbReference>
<keyword evidence="8 12" id="KW-0727">SH2 domain</keyword>
<keyword evidence="15" id="KW-0175">Coiled coil</keyword>
<dbReference type="InterPro" id="IPR036860">
    <property type="entry name" value="SH2_dom_sf"/>
</dbReference>
<feature type="coiled-coil region" evidence="15">
    <location>
        <begin position="932"/>
        <end position="966"/>
    </location>
</feature>
<protein>
    <recommendedName>
        <fullName evidence="11">1-phosphatidylinositol 4,5-bisphosphate phosphodiesterase gamma</fullName>
        <ecNumber evidence="11">3.1.4.11</ecNumber>
    </recommendedName>
</protein>
<evidence type="ECO:0000259" key="19">
    <source>
        <dbReference type="PROSITE" id="PS50004"/>
    </source>
</evidence>
<dbReference type="SUPFAM" id="SSF50729">
    <property type="entry name" value="PH domain-like"/>
    <property type="match status" value="1"/>
</dbReference>
<comment type="cofactor">
    <cofactor evidence="1">
        <name>Ca(2+)</name>
        <dbReference type="ChEBI" id="CHEBI:29108"/>
    </cofactor>
</comment>
<dbReference type="SMART" id="SM00149">
    <property type="entry name" value="PLCYc"/>
    <property type="match status" value="1"/>
</dbReference>
<dbReference type="OrthoDB" id="269822at2759"/>
<evidence type="ECO:0000256" key="10">
    <source>
        <dbReference type="ARBA" id="ARBA00023224"/>
    </source>
</evidence>
<dbReference type="InterPro" id="IPR000980">
    <property type="entry name" value="SH2"/>
</dbReference>
<evidence type="ECO:0000256" key="1">
    <source>
        <dbReference type="ARBA" id="ARBA00001913"/>
    </source>
</evidence>
<keyword evidence="2 13" id="KW-0728">SH3 domain</keyword>
<dbReference type="GO" id="GO:0048468">
    <property type="term" value="P:cell development"/>
    <property type="evidence" value="ECO:0007669"/>
    <property type="project" value="UniProtKB-ARBA"/>
</dbReference>
<accession>A0A9J6CEI5</accession>
<dbReference type="PANTHER" id="PTHR10336">
    <property type="entry name" value="PHOSPHOINOSITIDE-SPECIFIC PHOSPHOLIPASE C FAMILY PROTEIN"/>
    <property type="match status" value="1"/>
</dbReference>
<evidence type="ECO:0000256" key="11">
    <source>
        <dbReference type="PIRNR" id="PIRNR000952"/>
    </source>
</evidence>
<dbReference type="Proteomes" id="UP001107558">
    <property type="component" value="Chromosome 1"/>
</dbReference>
<evidence type="ECO:0000259" key="16">
    <source>
        <dbReference type="PROSITE" id="PS50001"/>
    </source>
</evidence>
<dbReference type="FunFam" id="2.60.40.150:FF:000199">
    <property type="entry name" value="1-phosphatidylinositol 4,5-bisphosphate phosphodiesterase gamma"/>
    <property type="match status" value="1"/>
</dbReference>
<evidence type="ECO:0000256" key="7">
    <source>
        <dbReference type="ARBA" id="ARBA00022963"/>
    </source>
</evidence>
<dbReference type="PROSITE" id="PS50007">
    <property type="entry name" value="PIPLC_X_DOMAIN"/>
    <property type="match status" value="1"/>
</dbReference>
<dbReference type="SMART" id="SM00326">
    <property type="entry name" value="SH3"/>
    <property type="match status" value="1"/>
</dbReference>
<comment type="catalytic activity">
    <reaction evidence="11 14">
        <text>a 1,2-diacyl-sn-glycero-3-phospho-(1D-myo-inositol-4,5-bisphosphate) + H2O = 1D-myo-inositol 1,4,5-trisphosphate + a 1,2-diacyl-sn-glycerol + H(+)</text>
        <dbReference type="Rhea" id="RHEA:33179"/>
        <dbReference type="ChEBI" id="CHEBI:15377"/>
        <dbReference type="ChEBI" id="CHEBI:15378"/>
        <dbReference type="ChEBI" id="CHEBI:17815"/>
        <dbReference type="ChEBI" id="CHEBI:58456"/>
        <dbReference type="ChEBI" id="CHEBI:203600"/>
        <dbReference type="EC" id="3.1.4.11"/>
    </reaction>
</comment>
<evidence type="ECO:0000313" key="21">
    <source>
        <dbReference type="EMBL" id="KAG5680522.1"/>
    </source>
</evidence>
<dbReference type="PIRSF" id="PIRSF000952">
    <property type="entry name" value="PLC-gamma"/>
    <property type="match status" value="1"/>
</dbReference>
<dbReference type="Gene3D" id="1.10.238.10">
    <property type="entry name" value="EF-hand"/>
    <property type="match status" value="1"/>
</dbReference>
<dbReference type="SMART" id="SM00239">
    <property type="entry name" value="C2"/>
    <property type="match status" value="1"/>
</dbReference>
<dbReference type="EC" id="3.1.4.11" evidence="11"/>
<feature type="domain" description="SH2" evidence="16">
    <location>
        <begin position="572"/>
        <end position="673"/>
    </location>
</feature>
<dbReference type="GO" id="GO:0010634">
    <property type="term" value="P:positive regulation of epithelial cell migration"/>
    <property type="evidence" value="ECO:0007669"/>
    <property type="project" value="TreeGrafter"/>
</dbReference>
<feature type="domain" description="C2" evidence="19">
    <location>
        <begin position="1074"/>
        <end position="1202"/>
    </location>
</feature>
<dbReference type="Pfam" id="PF00018">
    <property type="entry name" value="SH3_1"/>
    <property type="match status" value="1"/>
</dbReference>
<keyword evidence="5 11" id="KW-0378">Hydrolase</keyword>
<dbReference type="PROSITE" id="PS50008">
    <property type="entry name" value="PIPLC_Y_DOMAIN"/>
    <property type="match status" value="1"/>
</dbReference>
<dbReference type="FunFam" id="3.30.505.10:FF:000011">
    <property type="entry name" value="1-phosphatidylinositol 4,5-bisphosphate phosphodiesterase gamma"/>
    <property type="match status" value="1"/>
</dbReference>
<dbReference type="PRINTS" id="PR00390">
    <property type="entry name" value="PHPHLIPASEC"/>
</dbReference>
<evidence type="ECO:0000259" key="18">
    <source>
        <dbReference type="PROSITE" id="PS50003"/>
    </source>
</evidence>
<keyword evidence="22" id="KW-1185">Reference proteome</keyword>
<dbReference type="SMART" id="SM00148">
    <property type="entry name" value="PLCXc"/>
    <property type="match status" value="1"/>
</dbReference>
<evidence type="ECO:0000259" key="20">
    <source>
        <dbReference type="PROSITE" id="PS50008"/>
    </source>
</evidence>
<keyword evidence="3" id="KW-0597">Phosphoprotein</keyword>
<dbReference type="GO" id="GO:0048015">
    <property type="term" value="P:phosphatidylinositol-mediated signaling"/>
    <property type="evidence" value="ECO:0007669"/>
    <property type="project" value="TreeGrafter"/>
</dbReference>
<dbReference type="SUPFAM" id="SSF49562">
    <property type="entry name" value="C2 domain (Calcium/lipid-binding domain, CaLB)"/>
    <property type="match status" value="1"/>
</dbReference>
<dbReference type="GO" id="GO:0032587">
    <property type="term" value="C:ruffle membrane"/>
    <property type="evidence" value="ECO:0007669"/>
    <property type="project" value="TreeGrafter"/>
</dbReference>
<evidence type="ECO:0000256" key="3">
    <source>
        <dbReference type="ARBA" id="ARBA00022553"/>
    </source>
</evidence>
<organism evidence="21 22">
    <name type="scientific">Polypedilum vanderplanki</name>
    <name type="common">Sleeping chironomid midge</name>
    <dbReference type="NCBI Taxonomy" id="319348"/>
    <lineage>
        <taxon>Eukaryota</taxon>
        <taxon>Metazoa</taxon>
        <taxon>Ecdysozoa</taxon>
        <taxon>Arthropoda</taxon>
        <taxon>Hexapoda</taxon>
        <taxon>Insecta</taxon>
        <taxon>Pterygota</taxon>
        <taxon>Neoptera</taxon>
        <taxon>Endopterygota</taxon>
        <taxon>Diptera</taxon>
        <taxon>Nematocera</taxon>
        <taxon>Chironomoidea</taxon>
        <taxon>Chironomidae</taxon>
        <taxon>Chironominae</taxon>
        <taxon>Polypedilum</taxon>
        <taxon>Polypedilum</taxon>
    </lineage>
</organism>
<dbReference type="InterPro" id="IPR001849">
    <property type="entry name" value="PH_domain"/>
</dbReference>
<evidence type="ECO:0000256" key="8">
    <source>
        <dbReference type="ARBA" id="ARBA00022999"/>
    </source>
</evidence>
<dbReference type="Pfam" id="PF00168">
    <property type="entry name" value="C2"/>
    <property type="match status" value="1"/>
</dbReference>
<dbReference type="SUPFAM" id="SSF55550">
    <property type="entry name" value="SH2 domain"/>
    <property type="match status" value="2"/>
</dbReference>
<dbReference type="Gene3D" id="3.30.505.10">
    <property type="entry name" value="SH2 domain"/>
    <property type="match status" value="1"/>
</dbReference>
<dbReference type="GO" id="GO:0009653">
    <property type="term" value="P:anatomical structure morphogenesis"/>
    <property type="evidence" value="ECO:0007669"/>
    <property type="project" value="UniProtKB-ARBA"/>
</dbReference>
<dbReference type="PANTHER" id="PTHR10336:SF159">
    <property type="entry name" value="1-PHOSPHATIDYLINOSITOL 4,5-BISPHOSPHATE PHOSPHODIESTERASE GAMMA"/>
    <property type="match status" value="1"/>
</dbReference>
<dbReference type="PROSITE" id="PS50004">
    <property type="entry name" value="C2"/>
    <property type="match status" value="1"/>
</dbReference>
<dbReference type="Pfam" id="PF00387">
    <property type="entry name" value="PI-PLC-Y"/>
    <property type="match status" value="1"/>
</dbReference>
<evidence type="ECO:0000256" key="13">
    <source>
        <dbReference type="PROSITE-ProRule" id="PRU00192"/>
    </source>
</evidence>
<dbReference type="GO" id="GO:0004435">
    <property type="term" value="F:phosphatidylinositol-4,5-bisphosphate phospholipase C activity"/>
    <property type="evidence" value="ECO:0007669"/>
    <property type="project" value="UniProtKB-UniRule"/>
</dbReference>
<dbReference type="InterPro" id="IPR035892">
    <property type="entry name" value="C2_domain_sf"/>
</dbReference>
<reference evidence="21" key="1">
    <citation type="submission" date="2021-03" db="EMBL/GenBank/DDBJ databases">
        <title>Chromosome level genome of the anhydrobiotic midge Polypedilum vanderplanki.</title>
        <authorList>
            <person name="Yoshida Y."/>
            <person name="Kikawada T."/>
            <person name="Gusev O."/>
        </authorList>
    </citation>
    <scope>NUCLEOTIDE SEQUENCE</scope>
    <source>
        <strain evidence="21">NIAS01</strain>
        <tissue evidence="21">Whole body or cell culture</tissue>
    </source>
</reference>
<dbReference type="InterPro" id="IPR001452">
    <property type="entry name" value="SH3_domain"/>
</dbReference>
<dbReference type="InterPro" id="IPR016279">
    <property type="entry name" value="PLC-gamma"/>
</dbReference>
<dbReference type="InterPro" id="IPR017946">
    <property type="entry name" value="PLC-like_Pdiesterase_TIM-brl"/>
</dbReference>
<dbReference type="InterPro" id="IPR011993">
    <property type="entry name" value="PH-like_dom_sf"/>
</dbReference>
<gene>
    <name evidence="21" type="ORF">PVAND_010028</name>
</gene>
<dbReference type="SMART" id="SM00252">
    <property type="entry name" value="SH2"/>
    <property type="match status" value="2"/>
</dbReference>
<dbReference type="CDD" id="cd00275">
    <property type="entry name" value="C2_PLC_like"/>
    <property type="match status" value="1"/>
</dbReference>
<evidence type="ECO:0000256" key="5">
    <source>
        <dbReference type="ARBA" id="ARBA00022801"/>
    </source>
</evidence>
<dbReference type="InterPro" id="IPR001192">
    <property type="entry name" value="PI-PLC_fam"/>
</dbReference>
<evidence type="ECO:0000259" key="17">
    <source>
        <dbReference type="PROSITE" id="PS50002"/>
    </source>
</evidence>
<dbReference type="Pfam" id="PF00017">
    <property type="entry name" value="SH2"/>
    <property type="match status" value="2"/>
</dbReference>
<dbReference type="FunFam" id="2.30.30.40:FF:000119">
    <property type="entry name" value="1-phosphatidylinositol 4,5-bisphosphate phosphodiesterase gamma"/>
    <property type="match status" value="1"/>
</dbReference>
<feature type="domain" description="SH3" evidence="17">
    <location>
        <begin position="806"/>
        <end position="867"/>
    </location>
</feature>
<dbReference type="InterPro" id="IPR001711">
    <property type="entry name" value="PLipase_C_Pinositol-sp_Y"/>
</dbReference>
<comment type="caution">
    <text evidence="21">The sequence shown here is derived from an EMBL/GenBank/DDBJ whole genome shotgun (WGS) entry which is preliminary data.</text>
</comment>
<dbReference type="SUPFAM" id="SSF47473">
    <property type="entry name" value="EF-hand"/>
    <property type="match status" value="1"/>
</dbReference>
<dbReference type="InterPro" id="IPR056586">
    <property type="entry name" value="EF-hand_PLCG1"/>
</dbReference>
<dbReference type="Gene3D" id="2.60.40.150">
    <property type="entry name" value="C2 domain"/>
    <property type="match status" value="1"/>
</dbReference>
<evidence type="ECO:0000256" key="12">
    <source>
        <dbReference type="PROSITE-ProRule" id="PRU00191"/>
    </source>
</evidence>
<dbReference type="CDD" id="cd11825">
    <property type="entry name" value="SH3_PLCgamma"/>
    <property type="match status" value="1"/>
</dbReference>
<feature type="domain" description="PI-PLC Y-box" evidence="20">
    <location>
        <begin position="966"/>
        <end position="1077"/>
    </location>
</feature>
<dbReference type="PROSITE" id="PS50002">
    <property type="entry name" value="SH3"/>
    <property type="match status" value="1"/>
</dbReference>
<dbReference type="GO" id="GO:0051209">
    <property type="term" value="P:release of sequestered calcium ion into cytosol"/>
    <property type="evidence" value="ECO:0007669"/>
    <property type="project" value="TreeGrafter"/>
</dbReference>
<dbReference type="InterPro" id="IPR000008">
    <property type="entry name" value="C2_dom"/>
</dbReference>
<dbReference type="InterPro" id="IPR000909">
    <property type="entry name" value="PLipase_C_PInositol-sp_X_dom"/>
</dbReference>
<sequence length="1225" mass="142612">MMSVMNVPSLGENEQICNYLERGTLITKYYLKKRPEKKYLSLRRETRQILVSQLSAASTSSNASSSLSTSGNATRNNYDFALELREVKEIRFGKNSKDFDKWEESKKVDHQKCFVILYGNEFKLKTFSVVAHSEKECEMWIKGIKYMLNDTIFSPYPLQVERWLRKEFYGMENANKAVTLKEVKAFLPKINFKISTSELNRHFQIVDTRKRNEIGFDDFTRLYQNLINVPTFLFECFNSKMPYSEGETVTLKEFQKFLLTEQGDEKANDDQTISAFIRDFVQDTQREVQEPYFTVNEFVDYLFSKQNEIWDSKCNRVYHDMTKPLCDYWISSSHNTYLFGDQFSSESSTEAYIRALRMGCRCIELDCWDGPDSPLIFHGHTFTSKIKFKDVIKTIKEHAFVTSQFPLILSIEQNCSLVQQRKMAQLMLEVFGDMLLTQPIEKNETKLPSPYALRRKIILKHKKLIYYEGASHNAFFVDDSSDSLTRSDSLMRQDDNELDIRNTVKNGILYLEDPVDKVWNPHFFVLTPNNKIFYTDSYRLDRDDARDEEVENILTRPKEQTSNDELHFGENWFHGKLSGGREEAESLLRQYSHLGDGTFLVRESVTFVGDYCLSFWRKGKPNHCRIKIKQERGSTKYYLFENVLFDNLYSLIMYYRQNLFRSAEFSIILKEPVPQQNKHEMCEWYFANTTREQSELILSQMPNDGSFLVRPSDKGQNTYVISFRAHQKIKHCLIKSEGRLYEVGTMKFESLIDLVNFYMKFPLYRKVKLSYPVSKDIVKRMGNLSLLEDDNAYSSSGYMDPSTVARDKITVKALYDYKAQHDDELSFCKHAIITNVDKKNNELWWRGDYGGKIQHYFPANYVQEINGLDCLECDENSTDSVLGNLQKGSIDVSGAVVDLALLPGGDIEWILRIQTPAMQSIFEVGVQTKESAIEWRQAIMEAAQNASVLENERRKLERNSKVAKEMSDLIIYCRSVPFKNAGWVFYEMSSFAETKAEKYFLQQEMKLFLRYHRNQISRVYPKGQRLDSSNFNPLPFWNIGSQMIALNFQTPDKPMQILMGKFRDNGGCGFLLKPEFMLRDDFDPNDASFDGLDQVLVTIRIIAARHLFKSGRTNISSPLVEIEVLGAPFDTGIKHRTKAISDNGFNPIWNEICEFRIRNSAFALLRFEVQDEDMFGEKNMIGQAVFPINCLRTGYRSVPLRNKYSEELELAALLVHFAIKQVKEY</sequence>
<evidence type="ECO:0000256" key="4">
    <source>
        <dbReference type="ARBA" id="ARBA00022737"/>
    </source>
</evidence>
<feature type="domain" description="PH" evidence="18">
    <location>
        <begin position="18"/>
        <end position="149"/>
    </location>
</feature>
<feature type="domain" description="SH2" evidence="16">
    <location>
        <begin position="684"/>
        <end position="773"/>
    </location>
</feature>
<evidence type="ECO:0000256" key="9">
    <source>
        <dbReference type="ARBA" id="ARBA00023098"/>
    </source>
</evidence>
<dbReference type="InterPro" id="IPR035024">
    <property type="entry name" value="PLC-gamma_N-SH2"/>
</dbReference>
<dbReference type="InterPro" id="IPR011992">
    <property type="entry name" value="EF-hand-dom_pair"/>
</dbReference>
<dbReference type="CDD" id="cd10341">
    <property type="entry name" value="SH2_N-SH2_PLC_gamma_like"/>
    <property type="match status" value="1"/>
</dbReference>
<dbReference type="Gene3D" id="3.20.20.190">
    <property type="entry name" value="Phosphatidylinositol (PI) phosphodiesterase"/>
    <property type="match status" value="2"/>
</dbReference>
<dbReference type="PRINTS" id="PR00401">
    <property type="entry name" value="SH2DOMAIN"/>
</dbReference>
<evidence type="ECO:0000256" key="14">
    <source>
        <dbReference type="RuleBase" id="RU361133"/>
    </source>
</evidence>
<dbReference type="FunFam" id="3.30.505.10:FF:000009">
    <property type="entry name" value="1-phosphatidylinositol 4,5-bisphosphate phosphodiesterase gamma"/>
    <property type="match status" value="1"/>
</dbReference>
<dbReference type="Pfam" id="PF23583">
    <property type="entry name" value="EF_HAND_2_PLCG"/>
    <property type="match status" value="1"/>
</dbReference>
<keyword evidence="6" id="KW-0106">Calcium</keyword>
<dbReference type="InterPro" id="IPR057061">
    <property type="entry name" value="PLCG_EF-hand_2"/>
</dbReference>
<keyword evidence="9 11" id="KW-0443">Lipid metabolism</keyword>
<dbReference type="Pfam" id="PF23329">
    <property type="entry name" value="EF_HAND_1_PLCG"/>
    <property type="match status" value="1"/>
</dbReference>
<dbReference type="AlphaFoldDB" id="A0A9J6CEI5"/>
<dbReference type="CDD" id="cd13362">
    <property type="entry name" value="PH_PLC_gamma"/>
    <property type="match status" value="1"/>
</dbReference>
<evidence type="ECO:0000256" key="15">
    <source>
        <dbReference type="SAM" id="Coils"/>
    </source>
</evidence>
<dbReference type="CDD" id="cd08592">
    <property type="entry name" value="PI-PLCc_gamma"/>
    <property type="match status" value="1"/>
</dbReference>
<name>A0A9J6CEI5_POLVA</name>
<evidence type="ECO:0000256" key="2">
    <source>
        <dbReference type="ARBA" id="ARBA00022443"/>
    </source>
</evidence>